<evidence type="ECO:0000313" key="2">
    <source>
        <dbReference type="Proteomes" id="UP000538507"/>
    </source>
</evidence>
<dbReference type="InterPro" id="IPR036590">
    <property type="entry name" value="SRAP-like"/>
</dbReference>
<dbReference type="EMBL" id="JACIGO010000003">
    <property type="protein sequence ID" value="MBB4291454.1"/>
    <property type="molecule type" value="Genomic_DNA"/>
</dbReference>
<dbReference type="RefSeq" id="WP_183608269.1">
    <property type="nucleotide sequence ID" value="NZ_JACHAZ010000001.1"/>
</dbReference>
<dbReference type="Pfam" id="PF02586">
    <property type="entry name" value="SRAP"/>
    <property type="match status" value="1"/>
</dbReference>
<sequence length="221" mass="25356">MSRLFAIARKIEQIADHFRVDVPPSCDVPTETIEGSAGLVIFERDGVRLLKSLTWGFPRHTSEMRHNGEPPGRIGLVADLTNPLWNKTVVDPRYRCLIPLTHFANPDGPKGEKTRAWFSMSRQPLMAWAGFCRNTPEFGPVFGGMTMTANEKVRPYNDRMPALLKPEEYERWLHGTIQDVIEFQFREPPPSDDFEILHTRDRWRSGIPPSKAWATRSNMLI</sequence>
<dbReference type="AlphaFoldDB" id="A0AAE2MM82"/>
<dbReference type="Proteomes" id="UP000538507">
    <property type="component" value="Unassembled WGS sequence"/>
</dbReference>
<protein>
    <submittedName>
        <fullName evidence="1">SOS response-associated peptidase YedK</fullName>
    </submittedName>
</protein>
<dbReference type="SUPFAM" id="SSF143081">
    <property type="entry name" value="BB1717-like"/>
    <property type="match status" value="1"/>
</dbReference>
<organism evidence="1 2">
    <name type="scientific">Rhizobium leguminosarum</name>
    <dbReference type="NCBI Taxonomy" id="384"/>
    <lineage>
        <taxon>Bacteria</taxon>
        <taxon>Pseudomonadati</taxon>
        <taxon>Pseudomonadota</taxon>
        <taxon>Alphaproteobacteria</taxon>
        <taxon>Hyphomicrobiales</taxon>
        <taxon>Rhizobiaceae</taxon>
        <taxon>Rhizobium/Agrobacterium group</taxon>
        <taxon>Rhizobium</taxon>
    </lineage>
</organism>
<evidence type="ECO:0000313" key="1">
    <source>
        <dbReference type="EMBL" id="MBB4291454.1"/>
    </source>
</evidence>
<reference evidence="1 2" key="1">
    <citation type="submission" date="2020-08" db="EMBL/GenBank/DDBJ databases">
        <title>Genomic Encyclopedia of Type Strains, Phase IV (KMG-V): Genome sequencing to study the core and pangenomes of soil and plant-associated prokaryotes.</title>
        <authorList>
            <person name="Whitman W."/>
        </authorList>
    </citation>
    <scope>NUCLEOTIDE SEQUENCE [LARGE SCALE GENOMIC DNA]</scope>
    <source>
        <strain evidence="1 2">SEMIA 415</strain>
    </source>
</reference>
<comment type="caution">
    <text evidence="1">The sequence shown here is derived from an EMBL/GenBank/DDBJ whole genome shotgun (WGS) entry which is preliminary data.</text>
</comment>
<proteinExistence type="predicted"/>
<dbReference type="InterPro" id="IPR003738">
    <property type="entry name" value="SRAP"/>
</dbReference>
<dbReference type="GO" id="GO:0106300">
    <property type="term" value="P:protein-DNA covalent cross-linking repair"/>
    <property type="evidence" value="ECO:0007669"/>
    <property type="project" value="InterPro"/>
</dbReference>
<dbReference type="GO" id="GO:0003697">
    <property type="term" value="F:single-stranded DNA binding"/>
    <property type="evidence" value="ECO:0007669"/>
    <property type="project" value="InterPro"/>
</dbReference>
<dbReference type="Gene3D" id="3.90.1680.10">
    <property type="entry name" value="SOS response associated peptidase-like"/>
    <property type="match status" value="1"/>
</dbReference>
<accession>A0AAE2MM82</accession>
<gene>
    <name evidence="1" type="ORF">GGE16_003513</name>
</gene>
<name>A0AAE2MM82_RHILE</name>